<keyword evidence="4 12" id="KW-0812">Transmembrane</keyword>
<proteinExistence type="inferred from homology"/>
<dbReference type="Pfam" id="PF13616">
    <property type="entry name" value="Rotamase_3"/>
    <property type="match status" value="1"/>
</dbReference>
<sequence length="631" mass="70146">MLEKIREGSQGTIVKVVLGAVILSFALAGVGSYLGNPAELVAAKVNDQKIYTQALENAVRDERTRLQQQLGEQFEMMASNPAFEQQIRASVLERLITEALLDQAVAEHGLAIGDEQVRQAIVSMPAFQRDGVFDNDLYLSLISRQGFSPASFRETVRADMSRRQFVTGVLDSDFVLPNELERIESLLNQTRSVRYWKIDTAKIAASYIPTEEQVQAYFDDHQYLYQQAEMLSAEYIRIDAQQLAQNISISEQQVAEYYEANVDLYKTAEERRASHILLENSDEGREAARKVEAELAAGGDFAELAKTYSTDTFSAEKGGDLDWFARGIMGDEFDEAVFALTQEGDVSNVVETPFGLHIIQLTGVRPEATKPLSEVATTIQQELQQNQALEQYYQLQEEVTNLAFELPDSLDELASETGLTVEHTDTFERSNPPAVVADPKVITALFSEQVMRDRLNSDPIELGEGLLMVVRVKDYQPARSKTLDEVKPEVAQAVALQNAADSANDIADDYLAKLAAGETPLIEADQPIVLLSQADFRRDSMELDRAVRDRAFAMPRPEQGSQFAKVSGRDYVAVIALDNVSQVAEPESDERLAQALEQTQAQVAYTALVNALKEQADIVYVRQDEADSDLF</sequence>
<dbReference type="InterPro" id="IPR046357">
    <property type="entry name" value="PPIase_dom_sf"/>
</dbReference>
<keyword evidence="11" id="KW-0413">Isomerase</keyword>
<dbReference type="Gene3D" id="3.10.50.40">
    <property type="match status" value="1"/>
</dbReference>
<evidence type="ECO:0000256" key="4">
    <source>
        <dbReference type="ARBA" id="ARBA00022692"/>
    </source>
</evidence>
<accession>A0A8J6UMA1</accession>
<protein>
    <recommendedName>
        <fullName evidence="9">Periplasmic chaperone PpiD</fullName>
    </recommendedName>
    <alternativeName>
        <fullName evidence="10">Periplasmic folding chaperone</fullName>
    </alternativeName>
</protein>
<evidence type="ECO:0000256" key="7">
    <source>
        <dbReference type="ARBA" id="ARBA00023186"/>
    </source>
</evidence>
<keyword evidence="6 12" id="KW-0472">Membrane</keyword>
<dbReference type="Pfam" id="PF13624">
    <property type="entry name" value="SurA_N_3"/>
    <property type="match status" value="1"/>
</dbReference>
<dbReference type="SUPFAM" id="SSF109998">
    <property type="entry name" value="Triger factor/SurA peptide-binding domain-like"/>
    <property type="match status" value="1"/>
</dbReference>
<dbReference type="SUPFAM" id="SSF54534">
    <property type="entry name" value="FKBP-like"/>
    <property type="match status" value="1"/>
</dbReference>
<evidence type="ECO:0000256" key="11">
    <source>
        <dbReference type="PROSITE-ProRule" id="PRU00278"/>
    </source>
</evidence>
<name>A0A8J6UMA1_9GAMM</name>
<evidence type="ECO:0000256" key="12">
    <source>
        <dbReference type="SAM" id="Phobius"/>
    </source>
</evidence>
<evidence type="ECO:0000259" key="13">
    <source>
        <dbReference type="PROSITE" id="PS50198"/>
    </source>
</evidence>
<evidence type="ECO:0000256" key="5">
    <source>
        <dbReference type="ARBA" id="ARBA00022989"/>
    </source>
</evidence>
<evidence type="ECO:0000313" key="15">
    <source>
        <dbReference type="Proteomes" id="UP000638014"/>
    </source>
</evidence>
<feature type="domain" description="PpiC" evidence="13">
    <location>
        <begin position="268"/>
        <end position="363"/>
    </location>
</feature>
<dbReference type="InterPro" id="IPR000297">
    <property type="entry name" value="PPIase_PpiC"/>
</dbReference>
<dbReference type="AlphaFoldDB" id="A0A8J6UMA1"/>
<dbReference type="GO" id="GO:0005886">
    <property type="term" value="C:plasma membrane"/>
    <property type="evidence" value="ECO:0007669"/>
    <property type="project" value="UniProtKB-SubCell"/>
</dbReference>
<evidence type="ECO:0000256" key="9">
    <source>
        <dbReference type="ARBA" id="ARBA00040743"/>
    </source>
</evidence>
<evidence type="ECO:0000256" key="1">
    <source>
        <dbReference type="ARBA" id="ARBA00004382"/>
    </source>
</evidence>
<keyword evidence="7" id="KW-0143">Chaperone</keyword>
<evidence type="ECO:0000256" key="2">
    <source>
        <dbReference type="ARBA" id="ARBA00022475"/>
    </source>
</evidence>
<organism evidence="14 15">
    <name type="scientific">Neiella litorisoli</name>
    <dbReference type="NCBI Taxonomy" id="2771431"/>
    <lineage>
        <taxon>Bacteria</taxon>
        <taxon>Pseudomonadati</taxon>
        <taxon>Pseudomonadota</taxon>
        <taxon>Gammaproteobacteria</taxon>
        <taxon>Alteromonadales</taxon>
        <taxon>Echinimonadaceae</taxon>
        <taxon>Neiella</taxon>
    </lineage>
</organism>
<keyword evidence="2" id="KW-1003">Cell membrane</keyword>
<dbReference type="EMBL" id="JACXAF010000016">
    <property type="protein sequence ID" value="MBD1390315.1"/>
    <property type="molecule type" value="Genomic_DNA"/>
</dbReference>
<evidence type="ECO:0000256" key="10">
    <source>
        <dbReference type="ARBA" id="ARBA00042775"/>
    </source>
</evidence>
<dbReference type="PROSITE" id="PS50198">
    <property type="entry name" value="PPIC_PPIASE_2"/>
    <property type="match status" value="1"/>
</dbReference>
<keyword evidence="3" id="KW-0997">Cell inner membrane</keyword>
<evidence type="ECO:0000256" key="8">
    <source>
        <dbReference type="ARBA" id="ARBA00038408"/>
    </source>
</evidence>
<dbReference type="InterPro" id="IPR027304">
    <property type="entry name" value="Trigger_fact/SurA_dom_sf"/>
</dbReference>
<keyword evidence="5 12" id="KW-1133">Transmembrane helix</keyword>
<keyword evidence="11" id="KW-0697">Rotamase</keyword>
<reference evidence="14" key="1">
    <citation type="submission" date="2020-09" db="EMBL/GenBank/DDBJ databases">
        <title>A novel bacterium of genus Neiella, isolated from South China Sea.</title>
        <authorList>
            <person name="Huang H."/>
            <person name="Mo K."/>
            <person name="Hu Y."/>
        </authorList>
    </citation>
    <scope>NUCLEOTIDE SEQUENCE</scope>
    <source>
        <strain evidence="14">HB171785</strain>
    </source>
</reference>
<dbReference type="PANTHER" id="PTHR47529">
    <property type="entry name" value="PEPTIDYL-PROLYL CIS-TRANS ISOMERASE D"/>
    <property type="match status" value="1"/>
</dbReference>
<gene>
    <name evidence="14" type="ORF">IC617_12810</name>
</gene>
<dbReference type="InterPro" id="IPR052029">
    <property type="entry name" value="PpiD_chaperone"/>
</dbReference>
<comment type="subcellular location">
    <subcellularLocation>
        <location evidence="1">Cell inner membrane</location>
        <topology evidence="1">Single-pass type II membrane protein</topology>
        <orientation evidence="1">Periplasmic side</orientation>
    </subcellularLocation>
</comment>
<dbReference type="GO" id="GO:0003755">
    <property type="term" value="F:peptidyl-prolyl cis-trans isomerase activity"/>
    <property type="evidence" value="ECO:0007669"/>
    <property type="project" value="UniProtKB-KW"/>
</dbReference>
<feature type="transmembrane region" description="Helical" evidence="12">
    <location>
        <begin position="12"/>
        <end position="34"/>
    </location>
</feature>
<evidence type="ECO:0000256" key="3">
    <source>
        <dbReference type="ARBA" id="ARBA00022519"/>
    </source>
</evidence>
<keyword evidence="15" id="KW-1185">Reference proteome</keyword>
<dbReference type="Proteomes" id="UP000638014">
    <property type="component" value="Unassembled WGS sequence"/>
</dbReference>
<dbReference type="RefSeq" id="WP_191145385.1">
    <property type="nucleotide sequence ID" value="NZ_JACXAF010000016.1"/>
</dbReference>
<dbReference type="PANTHER" id="PTHR47529:SF1">
    <property type="entry name" value="PERIPLASMIC CHAPERONE PPID"/>
    <property type="match status" value="1"/>
</dbReference>
<dbReference type="Gene3D" id="1.10.4030.10">
    <property type="entry name" value="Porin chaperone SurA, peptide-binding domain"/>
    <property type="match status" value="1"/>
</dbReference>
<comment type="caution">
    <text evidence="14">The sequence shown here is derived from an EMBL/GenBank/DDBJ whole genome shotgun (WGS) entry which is preliminary data.</text>
</comment>
<comment type="similarity">
    <text evidence="8">Belongs to the PpiD chaperone family.</text>
</comment>
<evidence type="ECO:0000256" key="6">
    <source>
        <dbReference type="ARBA" id="ARBA00023136"/>
    </source>
</evidence>
<evidence type="ECO:0000313" key="14">
    <source>
        <dbReference type="EMBL" id="MBD1390315.1"/>
    </source>
</evidence>